<dbReference type="InterPro" id="IPR000727">
    <property type="entry name" value="T_SNARE_dom"/>
</dbReference>
<dbReference type="OrthoDB" id="75754at2759"/>
<accession>A0A9P0CUS5</accession>
<dbReference type="GO" id="GO:0012505">
    <property type="term" value="C:endomembrane system"/>
    <property type="evidence" value="ECO:0007669"/>
    <property type="project" value="TreeGrafter"/>
</dbReference>
<dbReference type="GO" id="GO:0006886">
    <property type="term" value="P:intracellular protein transport"/>
    <property type="evidence" value="ECO:0007669"/>
    <property type="project" value="InterPro"/>
</dbReference>
<sequence length="264" mass="29704">MNRQPQTYGTISSPTDVGFSDRIATQFNSYTDNVVTNIYTINSSIKTLENALKLIGTKKDSHGVRNKVHVTQLSTNQIASVTSKDIHKLKQLVAKKDKQRQLQVEKLEGNFKDAVGRYHTLQKAVAEKQKSHLLVPSVSVDESEQGNSDDYEKQMQVQKTRELAFEQDLLQERETRVRQIESDILDLNQIMRDLGSLVHEQGENIDTIENSIDRAAGNVEEGTEQLVKAASYQRSYRKKLCILVGIAVVIAIALIIILAVELKK</sequence>
<dbReference type="Proteomes" id="UP001153636">
    <property type="component" value="Chromosome 18"/>
</dbReference>
<keyword evidence="4" id="KW-1133">Transmembrane helix</keyword>
<name>A0A9P0CUS5_9CUCU</name>
<dbReference type="InterPro" id="IPR045242">
    <property type="entry name" value="Syntaxin"/>
</dbReference>
<dbReference type="GO" id="GO:0000149">
    <property type="term" value="F:SNARE binding"/>
    <property type="evidence" value="ECO:0007669"/>
    <property type="project" value="TreeGrafter"/>
</dbReference>
<dbReference type="GO" id="GO:0006836">
    <property type="term" value="P:neurotransmitter transport"/>
    <property type="evidence" value="ECO:0007669"/>
    <property type="project" value="UniProtKB-KW"/>
</dbReference>
<comment type="subcellular location">
    <subcellularLocation>
        <location evidence="1">Membrane</location>
        <topology evidence="1">Single-pass type IV membrane protein</topology>
    </subcellularLocation>
</comment>
<evidence type="ECO:0000256" key="3">
    <source>
        <dbReference type="ARBA" id="ARBA00022775"/>
    </source>
</evidence>
<dbReference type="Pfam" id="PF14523">
    <property type="entry name" value="Syntaxin_2"/>
    <property type="match status" value="1"/>
</dbReference>
<keyword evidence="3" id="KW-0813">Transport</keyword>
<dbReference type="Gene3D" id="1.20.5.110">
    <property type="match status" value="1"/>
</dbReference>
<dbReference type="PROSITE" id="PS50192">
    <property type="entry name" value="T_SNARE"/>
    <property type="match status" value="1"/>
</dbReference>
<dbReference type="GO" id="GO:0048278">
    <property type="term" value="P:vesicle docking"/>
    <property type="evidence" value="ECO:0007669"/>
    <property type="project" value="TreeGrafter"/>
</dbReference>
<dbReference type="PANTHER" id="PTHR19957:SF38">
    <property type="entry name" value="LD27581P"/>
    <property type="match status" value="1"/>
</dbReference>
<dbReference type="GO" id="GO:0031201">
    <property type="term" value="C:SNARE complex"/>
    <property type="evidence" value="ECO:0007669"/>
    <property type="project" value="TreeGrafter"/>
</dbReference>
<dbReference type="AlphaFoldDB" id="A0A9P0CUS5"/>
<evidence type="ECO:0000313" key="7">
    <source>
        <dbReference type="Proteomes" id="UP001153636"/>
    </source>
</evidence>
<dbReference type="GO" id="GO:0005484">
    <property type="term" value="F:SNAP receptor activity"/>
    <property type="evidence" value="ECO:0007669"/>
    <property type="project" value="InterPro"/>
</dbReference>
<keyword evidence="4" id="KW-0472">Membrane</keyword>
<dbReference type="CDD" id="cd15847">
    <property type="entry name" value="SNARE_syntaxin7_like"/>
    <property type="match status" value="1"/>
</dbReference>
<reference evidence="6" key="1">
    <citation type="submission" date="2022-01" db="EMBL/GenBank/DDBJ databases">
        <authorList>
            <person name="King R."/>
        </authorList>
    </citation>
    <scope>NUCLEOTIDE SEQUENCE</scope>
</reference>
<proteinExistence type="inferred from homology"/>
<evidence type="ECO:0000256" key="2">
    <source>
        <dbReference type="ARBA" id="ARBA00009063"/>
    </source>
</evidence>
<evidence type="ECO:0000259" key="5">
    <source>
        <dbReference type="PROSITE" id="PS50192"/>
    </source>
</evidence>
<dbReference type="PANTHER" id="PTHR19957">
    <property type="entry name" value="SYNTAXIN"/>
    <property type="match status" value="1"/>
</dbReference>
<dbReference type="FunFam" id="1.20.5.110:FF:000059">
    <property type="entry name" value="Related to syntaxin 12"/>
    <property type="match status" value="1"/>
</dbReference>
<keyword evidence="4" id="KW-0812">Transmembrane</keyword>
<evidence type="ECO:0000256" key="1">
    <source>
        <dbReference type="ARBA" id="ARBA00004211"/>
    </source>
</evidence>
<dbReference type="InterPro" id="IPR010989">
    <property type="entry name" value="SNARE"/>
</dbReference>
<dbReference type="SMART" id="SM00397">
    <property type="entry name" value="t_SNARE"/>
    <property type="match status" value="1"/>
</dbReference>
<gene>
    <name evidence="6" type="ORF">PSYICH_LOCUS5797</name>
</gene>
<dbReference type="InterPro" id="IPR006012">
    <property type="entry name" value="Syntaxin/epimorphin_CS"/>
</dbReference>
<feature type="domain" description="T-SNARE coiled-coil homology" evidence="5">
    <location>
        <begin position="167"/>
        <end position="229"/>
    </location>
</feature>
<dbReference type="EMBL" id="OV651830">
    <property type="protein sequence ID" value="CAH1105062.1"/>
    <property type="molecule type" value="Genomic_DNA"/>
</dbReference>
<dbReference type="SUPFAM" id="SSF47661">
    <property type="entry name" value="t-snare proteins"/>
    <property type="match status" value="1"/>
</dbReference>
<dbReference type="PROSITE" id="PS00914">
    <property type="entry name" value="SYNTAXIN"/>
    <property type="match status" value="1"/>
</dbReference>
<protein>
    <recommendedName>
        <fullName evidence="5">t-SNARE coiled-coil homology domain-containing protein</fullName>
    </recommendedName>
</protein>
<evidence type="ECO:0000256" key="4">
    <source>
        <dbReference type="SAM" id="Phobius"/>
    </source>
</evidence>
<evidence type="ECO:0000313" key="6">
    <source>
        <dbReference type="EMBL" id="CAH1105062.1"/>
    </source>
</evidence>
<keyword evidence="7" id="KW-1185">Reference proteome</keyword>
<dbReference type="InterPro" id="IPR006011">
    <property type="entry name" value="Syntaxin_N"/>
</dbReference>
<dbReference type="GO" id="GO:0006906">
    <property type="term" value="P:vesicle fusion"/>
    <property type="evidence" value="ECO:0007669"/>
    <property type="project" value="TreeGrafter"/>
</dbReference>
<organism evidence="6 7">
    <name type="scientific">Psylliodes chrysocephalus</name>
    <dbReference type="NCBI Taxonomy" id="3402493"/>
    <lineage>
        <taxon>Eukaryota</taxon>
        <taxon>Metazoa</taxon>
        <taxon>Ecdysozoa</taxon>
        <taxon>Arthropoda</taxon>
        <taxon>Hexapoda</taxon>
        <taxon>Insecta</taxon>
        <taxon>Pterygota</taxon>
        <taxon>Neoptera</taxon>
        <taxon>Endopterygota</taxon>
        <taxon>Coleoptera</taxon>
        <taxon>Polyphaga</taxon>
        <taxon>Cucujiformia</taxon>
        <taxon>Chrysomeloidea</taxon>
        <taxon>Chrysomelidae</taxon>
        <taxon>Galerucinae</taxon>
        <taxon>Alticini</taxon>
        <taxon>Psylliodes</taxon>
    </lineage>
</organism>
<keyword evidence="3" id="KW-0532">Neurotransmitter transport</keyword>
<dbReference type="Pfam" id="PF05739">
    <property type="entry name" value="SNARE"/>
    <property type="match status" value="1"/>
</dbReference>
<feature type="transmembrane region" description="Helical" evidence="4">
    <location>
        <begin position="240"/>
        <end position="260"/>
    </location>
</feature>
<comment type="similarity">
    <text evidence="2">Belongs to the syntaxin family.</text>
</comment>
<dbReference type="Gene3D" id="1.20.58.70">
    <property type="match status" value="1"/>
</dbReference>